<organism evidence="2">
    <name type="scientific">Salmonella thompson</name>
    <dbReference type="NCBI Taxonomy" id="600"/>
    <lineage>
        <taxon>Bacteria</taxon>
        <taxon>Pseudomonadati</taxon>
        <taxon>Pseudomonadota</taxon>
        <taxon>Gammaproteobacteria</taxon>
        <taxon>Enterobacterales</taxon>
        <taxon>Enterobacteriaceae</taxon>
        <taxon>Salmonella</taxon>
    </lineage>
</organism>
<protein>
    <submittedName>
        <fullName evidence="2">Uncharacterized protein</fullName>
    </submittedName>
</protein>
<gene>
    <name evidence="2" type="ORF">DYM67_22820</name>
</gene>
<reference evidence="2" key="1">
    <citation type="submission" date="2018-08" db="EMBL/GenBank/DDBJ databases">
        <authorList>
            <consortium name="NARMS: The National Antimicrobial Resistance Monitoring System"/>
        </authorList>
    </citation>
    <scope>NUCLEOTIDE SEQUENCE</scope>
    <source>
        <strain evidence="2">CVM N17S021</strain>
    </source>
</reference>
<accession>A0A608QIL2</accession>
<feature type="transmembrane region" description="Helical" evidence="1">
    <location>
        <begin position="40"/>
        <end position="57"/>
    </location>
</feature>
<feature type="transmembrane region" description="Helical" evidence="1">
    <location>
        <begin position="12"/>
        <end position="34"/>
    </location>
</feature>
<keyword evidence="1" id="KW-1133">Transmembrane helix</keyword>
<keyword evidence="1" id="KW-0472">Membrane</keyword>
<sequence>MEFLLSDFRYRWLWKKSLCIVQLFLPLFVCFVMLPELKYAISDTLSTIVTFVFYLYFDCLLSTKINELSKEMQGGCK</sequence>
<dbReference type="EMBL" id="AAKSOW010000014">
    <property type="protein sequence ID" value="ECV1779715.1"/>
    <property type="molecule type" value="Genomic_DNA"/>
</dbReference>
<comment type="caution">
    <text evidence="2">The sequence shown here is derived from an EMBL/GenBank/DDBJ whole genome shotgun (WGS) entry which is preliminary data.</text>
</comment>
<keyword evidence="1" id="KW-0812">Transmembrane</keyword>
<dbReference type="AlphaFoldDB" id="A0A608QIL2"/>
<evidence type="ECO:0000256" key="1">
    <source>
        <dbReference type="SAM" id="Phobius"/>
    </source>
</evidence>
<proteinExistence type="predicted"/>
<name>A0A608QIL2_SALTH</name>
<evidence type="ECO:0000313" key="2">
    <source>
        <dbReference type="EMBL" id="ECV1779715.1"/>
    </source>
</evidence>